<feature type="transmembrane region" description="Helical" evidence="1">
    <location>
        <begin position="310"/>
        <end position="334"/>
    </location>
</feature>
<reference evidence="2 3" key="1">
    <citation type="submission" date="2020-06" db="EMBL/GenBank/DDBJ databases">
        <authorList>
            <person name="Li R."/>
            <person name="Bekaert M."/>
        </authorList>
    </citation>
    <scope>NUCLEOTIDE SEQUENCE [LARGE SCALE GENOMIC DNA]</scope>
    <source>
        <strain evidence="3">wild</strain>
    </source>
</reference>
<evidence type="ECO:0000313" key="3">
    <source>
        <dbReference type="Proteomes" id="UP000507470"/>
    </source>
</evidence>
<dbReference type="Proteomes" id="UP000507470">
    <property type="component" value="Unassembled WGS sequence"/>
</dbReference>
<keyword evidence="3" id="KW-1185">Reference proteome</keyword>
<dbReference type="EMBL" id="CACVKT020005417">
    <property type="protein sequence ID" value="CAC5394944.1"/>
    <property type="molecule type" value="Genomic_DNA"/>
</dbReference>
<dbReference type="InterPro" id="IPR043504">
    <property type="entry name" value="Peptidase_S1_PA_chymotrypsin"/>
</dbReference>
<evidence type="ECO:0000256" key="1">
    <source>
        <dbReference type="SAM" id="Phobius"/>
    </source>
</evidence>
<keyword evidence="1" id="KW-0472">Membrane</keyword>
<accession>A0A6J8CIV9</accession>
<name>A0A6J8CIV9_MYTCO</name>
<dbReference type="InterPro" id="IPR009003">
    <property type="entry name" value="Peptidase_S1_PA"/>
</dbReference>
<dbReference type="OrthoDB" id="6159959at2759"/>
<evidence type="ECO:0000313" key="2">
    <source>
        <dbReference type="EMBL" id="CAC5394944.1"/>
    </source>
</evidence>
<dbReference type="Gene3D" id="2.40.10.10">
    <property type="entry name" value="Trypsin-like serine proteases"/>
    <property type="match status" value="1"/>
</dbReference>
<keyword evidence="1" id="KW-0812">Transmembrane</keyword>
<protein>
    <recommendedName>
        <fullName evidence="4">Peptidase S1 domain-containing protein</fullName>
    </recommendedName>
</protein>
<sequence length="689" mass="78529">MVDGVTCRTVRYNPSAFPRFSLLQRRLKDFQNVYDSLPPETLRKPHLRFISDSRFAKNLHSSNGQFSITGILGHCVKDVGAIDSSLIVSVCILQPDESGKLTDKDNELLTLLKDIIPHNELDTVLFAVNATECTFQSLEQYSKDISNNLEPLTTVNTIFHRLFSIKSTEMSVRISLCLEKNLLEKFPVKITKSGALEAQFNAPGYIQEFGNILKNGPFGNQQCKDFLRRKANDFQWGGEFAYRLPWNIQKVKNQVKIYLFECLSKEIALVLMQHLTQQLYEHNVDFAKDLEKLVDLSVLTKSMVVILSSYIAMILAAVLGMIPAFFAIAAALLFSEDVMNTIFRNEIADIIHERIMSKKDDIIKIILRRFREVYLEYMEMCDVLNVFAGRNDIDTSFHKYKTITERNLKIKACGQFGKIIKIYIHKKFTSEHSIQKYLSKYSADVSNVKICEDKLMTIKEHSLKPGTKVQLSNQLSARYGTVSFPLKDEEHQYYCATCKHVTEGSDNLYIQSDNGHTLPLDSIYKSQDVDFALLKLRTQNISCSHGIRYGENEFLPGELLENGLTPSFNDIVYKWGATTAQTFGKYQGVICRRRQEQGYYDIETFIIEGLDNQFSREGDSGSLVCIQPDGVVFKSHMAAFILIGELGNYDGVDYSNTHACYRVSVPLMEMKNTDLCRNIEPCFYTLGDV</sequence>
<gene>
    <name evidence="2" type="ORF">MCOR_29661</name>
</gene>
<evidence type="ECO:0008006" key="4">
    <source>
        <dbReference type="Google" id="ProtNLM"/>
    </source>
</evidence>
<proteinExistence type="predicted"/>
<dbReference type="SUPFAM" id="SSF50494">
    <property type="entry name" value="Trypsin-like serine proteases"/>
    <property type="match status" value="1"/>
</dbReference>
<organism evidence="2 3">
    <name type="scientific">Mytilus coruscus</name>
    <name type="common">Sea mussel</name>
    <dbReference type="NCBI Taxonomy" id="42192"/>
    <lineage>
        <taxon>Eukaryota</taxon>
        <taxon>Metazoa</taxon>
        <taxon>Spiralia</taxon>
        <taxon>Lophotrochozoa</taxon>
        <taxon>Mollusca</taxon>
        <taxon>Bivalvia</taxon>
        <taxon>Autobranchia</taxon>
        <taxon>Pteriomorphia</taxon>
        <taxon>Mytilida</taxon>
        <taxon>Mytiloidea</taxon>
        <taxon>Mytilidae</taxon>
        <taxon>Mytilinae</taxon>
        <taxon>Mytilus</taxon>
    </lineage>
</organism>
<dbReference type="AlphaFoldDB" id="A0A6J8CIV9"/>
<keyword evidence="1" id="KW-1133">Transmembrane helix</keyword>